<dbReference type="GO" id="GO:0033204">
    <property type="term" value="F:ribonuclease P RNA binding"/>
    <property type="evidence" value="ECO:0007669"/>
    <property type="project" value="InterPro"/>
</dbReference>
<evidence type="ECO:0000256" key="1">
    <source>
        <dbReference type="ARBA" id="ARBA00002435"/>
    </source>
</evidence>
<dbReference type="GO" id="GO:0006364">
    <property type="term" value="P:rRNA processing"/>
    <property type="evidence" value="ECO:0007669"/>
    <property type="project" value="TreeGrafter"/>
</dbReference>
<keyword evidence="6" id="KW-0819">tRNA processing</keyword>
<evidence type="ECO:0000256" key="5">
    <source>
        <dbReference type="ARBA" id="ARBA00022490"/>
    </source>
</evidence>
<evidence type="ECO:0000256" key="2">
    <source>
        <dbReference type="ARBA" id="ARBA00004123"/>
    </source>
</evidence>
<dbReference type="GO" id="GO:0000172">
    <property type="term" value="C:ribonuclease MRP complex"/>
    <property type="evidence" value="ECO:0007669"/>
    <property type="project" value="InterPro"/>
</dbReference>
<evidence type="ECO:0000256" key="3">
    <source>
        <dbReference type="ARBA" id="ARBA00006181"/>
    </source>
</evidence>
<dbReference type="Proteomes" id="UP000050795">
    <property type="component" value="Unassembled WGS sequence"/>
</dbReference>
<proteinExistence type="inferred from homology"/>
<keyword evidence="12" id="KW-1185">Reference proteome</keyword>
<evidence type="ECO:0000256" key="6">
    <source>
        <dbReference type="ARBA" id="ARBA00022694"/>
    </source>
</evidence>
<dbReference type="GO" id="GO:0005634">
    <property type="term" value="C:nucleus"/>
    <property type="evidence" value="ECO:0007669"/>
    <property type="project" value="UniProtKB-SubCell"/>
</dbReference>
<dbReference type="Gene3D" id="2.30.30.210">
    <property type="entry name" value="Ribonuclease P/MRP, subunit p29"/>
    <property type="match status" value="1"/>
</dbReference>
<evidence type="ECO:0000256" key="7">
    <source>
        <dbReference type="ARBA" id="ARBA00022722"/>
    </source>
</evidence>
<evidence type="ECO:0000256" key="4">
    <source>
        <dbReference type="ARBA" id="ARBA00016225"/>
    </source>
</evidence>
<evidence type="ECO:0000256" key="11">
    <source>
        <dbReference type="SAM" id="MobiDB-lite"/>
    </source>
</evidence>
<dbReference type="GO" id="GO:0001682">
    <property type="term" value="P:tRNA 5'-leader removal"/>
    <property type="evidence" value="ECO:0007669"/>
    <property type="project" value="InterPro"/>
</dbReference>
<keyword evidence="8" id="KW-0255">Endonuclease</keyword>
<dbReference type="SMART" id="SM00538">
    <property type="entry name" value="POP4"/>
    <property type="match status" value="1"/>
</dbReference>
<dbReference type="InterPro" id="IPR016848">
    <property type="entry name" value="RNase_P/MRP_Rpp29-subunit"/>
</dbReference>
<dbReference type="HAMAP" id="MF_00754">
    <property type="entry name" value="RNase_P_1"/>
    <property type="match status" value="1"/>
</dbReference>
<evidence type="ECO:0000256" key="9">
    <source>
        <dbReference type="ARBA" id="ARBA00022801"/>
    </source>
</evidence>
<name>A0AA85J8X8_TRIRE</name>
<evidence type="ECO:0000313" key="12">
    <source>
        <dbReference type="Proteomes" id="UP000050795"/>
    </source>
</evidence>
<feature type="compositionally biased region" description="Basic residues" evidence="11">
    <location>
        <begin position="1"/>
        <end position="11"/>
    </location>
</feature>
<reference evidence="13" key="2">
    <citation type="submission" date="2023-11" db="UniProtKB">
        <authorList>
            <consortium name="WormBaseParasite"/>
        </authorList>
    </citation>
    <scope>IDENTIFICATION</scope>
</reference>
<reference evidence="12" key="1">
    <citation type="submission" date="2022-06" db="EMBL/GenBank/DDBJ databases">
        <authorList>
            <person name="Berger JAMES D."/>
            <person name="Berger JAMES D."/>
        </authorList>
    </citation>
    <scope>NUCLEOTIDE SEQUENCE [LARGE SCALE GENOMIC DNA]</scope>
</reference>
<comment type="subcellular location">
    <subcellularLocation>
        <location evidence="2">Nucleus</location>
    </subcellularLocation>
</comment>
<evidence type="ECO:0000313" key="13">
    <source>
        <dbReference type="WBParaSite" id="TREG1_134600.1"/>
    </source>
</evidence>
<keyword evidence="9" id="KW-0378">Hydrolase</keyword>
<dbReference type="WBParaSite" id="TREG1_134600.1">
    <property type="protein sequence ID" value="TREG1_134600.1"/>
    <property type="gene ID" value="TREG1_134600"/>
</dbReference>
<keyword evidence="7" id="KW-0540">Nuclease</keyword>
<dbReference type="InterPro" id="IPR023538">
    <property type="entry name" value="RNP1"/>
</dbReference>
<dbReference type="Pfam" id="PF01868">
    <property type="entry name" value="RNase_P-MRP_p29"/>
    <property type="match status" value="1"/>
</dbReference>
<comment type="subunit">
    <text evidence="10">Component of nuclear RNase P and RNase MRP ribonucleoproteins. RNase P consists of a catalytic RNA moiety and 10 different protein chains; POP1, POP4, POP5, POP7, RPP14, RPP21, RPP25, RPP30, RPP38 and RPP40. Within the RNase P complex, POP1, POP7 and RPP25 form the 'finger' subcomplex, POP5, RPP14, RPP40 and homodimeric RPP30 form the 'palm' subcomplex, and RPP21, POP4 and RPP38 form the 'wrist' subcomplex. All subunits of the RNase P complex interact with the catalytic RNA. Several subunits of RNase P are also part of the RNase MRP complex. RNase MRP consists of a catalytic RNA moiety and about 8 protein subunits; POP1, POP7, RPP25, RPP30, RPP38, RPP40 and possibly also POP4 and POP5.</text>
</comment>
<dbReference type="GO" id="GO:0004519">
    <property type="term" value="F:endonuclease activity"/>
    <property type="evidence" value="ECO:0007669"/>
    <property type="project" value="UniProtKB-KW"/>
</dbReference>
<organism evidence="12 13">
    <name type="scientific">Trichobilharzia regenti</name>
    <name type="common">Nasal bird schistosome</name>
    <dbReference type="NCBI Taxonomy" id="157069"/>
    <lineage>
        <taxon>Eukaryota</taxon>
        <taxon>Metazoa</taxon>
        <taxon>Spiralia</taxon>
        <taxon>Lophotrochozoa</taxon>
        <taxon>Platyhelminthes</taxon>
        <taxon>Trematoda</taxon>
        <taxon>Digenea</taxon>
        <taxon>Strigeidida</taxon>
        <taxon>Schistosomatoidea</taxon>
        <taxon>Schistosomatidae</taxon>
        <taxon>Trichobilharzia</taxon>
    </lineage>
</organism>
<keyword evidence="5" id="KW-0963">Cytoplasm</keyword>
<accession>A0AA85J8X8</accession>
<dbReference type="InterPro" id="IPR023534">
    <property type="entry name" value="Rof/RNase_P-like"/>
</dbReference>
<dbReference type="AlphaFoldDB" id="A0AA85J8X8"/>
<protein>
    <recommendedName>
        <fullName evidence="4">Ribonuclease P protein subunit p29</fullName>
    </recommendedName>
</protein>
<dbReference type="SUPFAM" id="SSF101744">
    <property type="entry name" value="Rof/RNase P subunit-like"/>
    <property type="match status" value="1"/>
</dbReference>
<evidence type="ECO:0000256" key="10">
    <source>
        <dbReference type="ARBA" id="ARBA00046486"/>
    </source>
</evidence>
<dbReference type="GO" id="GO:0016787">
    <property type="term" value="F:hydrolase activity"/>
    <property type="evidence" value="ECO:0007669"/>
    <property type="project" value="UniProtKB-KW"/>
</dbReference>
<dbReference type="PANTHER" id="PTHR13348:SF0">
    <property type="entry name" value="RIBONUCLEASE P PROTEIN SUBUNIT P29"/>
    <property type="match status" value="1"/>
</dbReference>
<sequence length="307" mass="34369">MSKKKASKIPRKKENIRDRKTPQKTSSAKVVSSEEVTVVSEFVRDFVRRHVITSRRYQSDLFWRPGSNNSYNINLLPQPTEIVKRRKWDKFANDDCHWSTVKRPVVKGEVKKKRKSLLKSIMKAPSSVSSDLPLKLHELWKGYFGSVINASQLTTGMNNNSHASVVNNLETILRLNLIGAKLRVLRSKSCRAGVEGIVVMETKNTFSLASLTSSKELSSSSSSAAAATVPLIIVPKIGSLFHLIVSKAGDCRNAEILLNGDCLAHRTVDRAVRKWRYTPTTAYEYHQNALTTEVLFSDVLIDGKINS</sequence>
<dbReference type="GO" id="GO:0030677">
    <property type="term" value="C:ribonuclease P complex"/>
    <property type="evidence" value="ECO:0007669"/>
    <property type="project" value="InterPro"/>
</dbReference>
<comment type="similarity">
    <text evidence="3">Belongs to the eukaryotic/archaeal RNase P protein component 1 family.</text>
</comment>
<dbReference type="InterPro" id="IPR002730">
    <property type="entry name" value="Rpp29/RNP1"/>
</dbReference>
<dbReference type="InterPro" id="IPR036980">
    <property type="entry name" value="RNase_P/MRP_Rpp29_sf"/>
</dbReference>
<feature type="region of interest" description="Disordered" evidence="11">
    <location>
        <begin position="1"/>
        <end position="29"/>
    </location>
</feature>
<dbReference type="PANTHER" id="PTHR13348">
    <property type="entry name" value="RIBONUCLEASE P SUBUNIT P29"/>
    <property type="match status" value="1"/>
</dbReference>
<comment type="function">
    <text evidence="1">Component of ribonuclease P, a ribonucleoprotein complex that generates mature tRNA molecules by cleaving their 5'-ends.</text>
</comment>
<feature type="compositionally biased region" description="Basic and acidic residues" evidence="11">
    <location>
        <begin position="12"/>
        <end position="21"/>
    </location>
</feature>
<evidence type="ECO:0000256" key="8">
    <source>
        <dbReference type="ARBA" id="ARBA00022759"/>
    </source>
</evidence>